<evidence type="ECO:0008006" key="3">
    <source>
        <dbReference type="Google" id="ProtNLM"/>
    </source>
</evidence>
<organism evidence="1 2">
    <name type="scientific">Streptomyces chryseus</name>
    <dbReference type="NCBI Taxonomy" id="68186"/>
    <lineage>
        <taxon>Bacteria</taxon>
        <taxon>Bacillati</taxon>
        <taxon>Actinomycetota</taxon>
        <taxon>Actinomycetes</taxon>
        <taxon>Kitasatosporales</taxon>
        <taxon>Streptomycetaceae</taxon>
        <taxon>Streptomyces</taxon>
    </lineage>
</organism>
<sequence>MGVADSLPLLVVGAVTNRVGTGLLLPSLLTLAMSWLDFADRGRGPGLWTSAFFLTRRTPTALLRHALEAP</sequence>
<reference evidence="2" key="1">
    <citation type="journal article" date="2019" name="Int. J. Syst. Evol. Microbiol.">
        <title>The Global Catalogue of Microorganisms (GCM) 10K type strain sequencing project: providing services to taxonomists for standard genome sequencing and annotation.</title>
        <authorList>
            <consortium name="The Broad Institute Genomics Platform"/>
            <consortium name="The Broad Institute Genome Sequencing Center for Infectious Disease"/>
            <person name="Wu L."/>
            <person name="Ma J."/>
        </authorList>
    </citation>
    <scope>NUCLEOTIDE SEQUENCE [LARGE SCALE GENOMIC DNA]</scope>
    <source>
        <strain evidence="2">JCM 4737</strain>
    </source>
</reference>
<name>A0ABQ3DMA8_9ACTN</name>
<accession>A0ABQ3DMA8</accession>
<evidence type="ECO:0000313" key="2">
    <source>
        <dbReference type="Proteomes" id="UP000599437"/>
    </source>
</evidence>
<dbReference type="EMBL" id="BMVO01000008">
    <property type="protein sequence ID" value="GHB05711.1"/>
    <property type="molecule type" value="Genomic_DNA"/>
</dbReference>
<gene>
    <name evidence="1" type="ORF">GCM10010346_31070</name>
</gene>
<keyword evidence="2" id="KW-1185">Reference proteome</keyword>
<comment type="caution">
    <text evidence="1">The sequence shown here is derived from an EMBL/GenBank/DDBJ whole genome shotgun (WGS) entry which is preliminary data.</text>
</comment>
<proteinExistence type="predicted"/>
<dbReference type="Proteomes" id="UP000599437">
    <property type="component" value="Unassembled WGS sequence"/>
</dbReference>
<dbReference type="InterPro" id="IPR036259">
    <property type="entry name" value="MFS_trans_sf"/>
</dbReference>
<dbReference type="SUPFAM" id="SSF103473">
    <property type="entry name" value="MFS general substrate transporter"/>
    <property type="match status" value="1"/>
</dbReference>
<evidence type="ECO:0000313" key="1">
    <source>
        <dbReference type="EMBL" id="GHB05711.1"/>
    </source>
</evidence>
<dbReference type="RefSeq" id="WP_373303726.1">
    <property type="nucleotide sequence ID" value="NZ_BMVO01000008.1"/>
</dbReference>
<protein>
    <recommendedName>
        <fullName evidence="3">MFS transporter</fullName>
    </recommendedName>
</protein>